<dbReference type="Proteomes" id="UP001646157">
    <property type="component" value="Unassembled WGS sequence"/>
</dbReference>
<evidence type="ECO:0000313" key="3">
    <source>
        <dbReference type="Proteomes" id="UP001646157"/>
    </source>
</evidence>
<dbReference type="Pfam" id="PF00583">
    <property type="entry name" value="Acetyltransf_1"/>
    <property type="match status" value="1"/>
</dbReference>
<keyword evidence="3" id="KW-1185">Reference proteome</keyword>
<dbReference type="Gene3D" id="3.40.630.30">
    <property type="match status" value="1"/>
</dbReference>
<evidence type="ECO:0000259" key="1">
    <source>
        <dbReference type="PROSITE" id="PS51186"/>
    </source>
</evidence>
<reference evidence="2 3" key="1">
    <citation type="submission" date="2021-01" db="EMBL/GenBank/DDBJ databases">
        <title>Genomic Encyclopedia of Type Strains, Phase IV (KMG-IV): sequencing the most valuable type-strain genomes for metagenomic binning, comparative biology and taxonomic classification.</title>
        <authorList>
            <person name="Goeker M."/>
        </authorList>
    </citation>
    <scope>NUCLEOTIDE SEQUENCE [LARGE SCALE GENOMIC DNA]</scope>
    <source>
        <strain evidence="2 3">DSM 24834</strain>
    </source>
</reference>
<comment type="caution">
    <text evidence="2">The sequence shown here is derived from an EMBL/GenBank/DDBJ whole genome shotgun (WGS) entry which is preliminary data.</text>
</comment>
<dbReference type="CDD" id="cd04301">
    <property type="entry name" value="NAT_SF"/>
    <property type="match status" value="1"/>
</dbReference>
<proteinExistence type="predicted"/>
<dbReference type="InterPro" id="IPR000182">
    <property type="entry name" value="GNAT_dom"/>
</dbReference>
<dbReference type="SUPFAM" id="SSF55729">
    <property type="entry name" value="Acyl-CoA N-acyltransferases (Nat)"/>
    <property type="match status" value="1"/>
</dbReference>
<feature type="domain" description="N-acetyltransferase" evidence="1">
    <location>
        <begin position="2"/>
        <end position="152"/>
    </location>
</feature>
<accession>A0ABS2NJ25</accession>
<gene>
    <name evidence="2" type="ORF">JOC86_004437</name>
</gene>
<dbReference type="PANTHER" id="PTHR43072">
    <property type="entry name" value="N-ACETYLTRANSFERASE"/>
    <property type="match status" value="1"/>
</dbReference>
<dbReference type="EMBL" id="JAFBDZ010000006">
    <property type="protein sequence ID" value="MBM7587862.1"/>
    <property type="molecule type" value="Genomic_DNA"/>
</dbReference>
<dbReference type="PROSITE" id="PS51186">
    <property type="entry name" value="GNAT"/>
    <property type="match status" value="1"/>
</dbReference>
<name>A0ABS2NJ25_9BACI</name>
<organism evidence="2 3">
    <name type="scientific">Rossellomorea pakistanensis</name>
    <dbReference type="NCBI Taxonomy" id="992288"/>
    <lineage>
        <taxon>Bacteria</taxon>
        <taxon>Bacillati</taxon>
        <taxon>Bacillota</taxon>
        <taxon>Bacilli</taxon>
        <taxon>Bacillales</taxon>
        <taxon>Bacillaceae</taxon>
        <taxon>Rossellomorea</taxon>
    </lineage>
</organism>
<dbReference type="InterPro" id="IPR016181">
    <property type="entry name" value="Acyl_CoA_acyltransferase"/>
</dbReference>
<sequence>MVKYRRALVEDARSLANLFNDYRLFYGQESDLIGAEKFLKARLEREESVVYYAYESNGDVVEPVGFTQLYPSFSSVSMKRVWILNDLFVAKRARRKGVAQGLIEKARDLAVETEAKAVTLETDHDNHNAQNLYEKIGFTKDTQHHYTLNVPR</sequence>
<evidence type="ECO:0000313" key="2">
    <source>
        <dbReference type="EMBL" id="MBM7587862.1"/>
    </source>
</evidence>
<dbReference type="PANTHER" id="PTHR43072:SF58">
    <property type="entry name" value="N-ACETYLTRANSFERASE DOMAIN-CONTAINING PROTEIN"/>
    <property type="match status" value="1"/>
</dbReference>
<protein>
    <submittedName>
        <fullName evidence="2">Ribosomal protein S18 acetylase RimI-like enzyme</fullName>
    </submittedName>
</protein>